<dbReference type="AlphaFoldDB" id="A0A699X753"/>
<organism evidence="1">
    <name type="scientific">Tanacetum cinerariifolium</name>
    <name type="common">Dalmatian daisy</name>
    <name type="synonym">Chrysanthemum cinerariifolium</name>
    <dbReference type="NCBI Taxonomy" id="118510"/>
    <lineage>
        <taxon>Eukaryota</taxon>
        <taxon>Viridiplantae</taxon>
        <taxon>Streptophyta</taxon>
        <taxon>Embryophyta</taxon>
        <taxon>Tracheophyta</taxon>
        <taxon>Spermatophyta</taxon>
        <taxon>Magnoliopsida</taxon>
        <taxon>eudicotyledons</taxon>
        <taxon>Gunneridae</taxon>
        <taxon>Pentapetalae</taxon>
        <taxon>asterids</taxon>
        <taxon>campanulids</taxon>
        <taxon>Asterales</taxon>
        <taxon>Asteraceae</taxon>
        <taxon>Asteroideae</taxon>
        <taxon>Anthemideae</taxon>
        <taxon>Anthemidinae</taxon>
        <taxon>Tanacetum</taxon>
    </lineage>
</organism>
<proteinExistence type="predicted"/>
<comment type="caution">
    <text evidence="1">The sequence shown here is derived from an EMBL/GenBank/DDBJ whole genome shotgun (WGS) entry which is preliminary data.</text>
</comment>
<feature type="non-terminal residue" evidence="1">
    <location>
        <position position="1"/>
    </location>
</feature>
<protein>
    <submittedName>
        <fullName evidence="1">Uncharacterized protein</fullName>
    </submittedName>
</protein>
<name>A0A699X753_TANCI</name>
<sequence length="45" mass="4445">FTESQELLADPSIQEVYGLDGTATVAGAGSEAAGNRGATCQSVAT</sequence>
<dbReference type="EMBL" id="BKCJ011819540">
    <property type="protein sequence ID" value="GFD55595.1"/>
    <property type="molecule type" value="Genomic_DNA"/>
</dbReference>
<gene>
    <name evidence="1" type="ORF">Tci_927564</name>
</gene>
<accession>A0A699X753</accession>
<evidence type="ECO:0000313" key="1">
    <source>
        <dbReference type="EMBL" id="GFD55595.1"/>
    </source>
</evidence>
<reference evidence="1" key="1">
    <citation type="journal article" date="2019" name="Sci. Rep.">
        <title>Draft genome of Tanacetum cinerariifolium, the natural source of mosquito coil.</title>
        <authorList>
            <person name="Yamashiro T."/>
            <person name="Shiraishi A."/>
            <person name="Satake H."/>
            <person name="Nakayama K."/>
        </authorList>
    </citation>
    <scope>NUCLEOTIDE SEQUENCE</scope>
</reference>